<feature type="binding site" evidence="9">
    <location>
        <begin position="174"/>
        <end position="181"/>
    </location>
    <ligand>
        <name>NAD(+)</name>
        <dbReference type="ChEBI" id="CHEBI:57540"/>
    </ligand>
</feature>
<evidence type="ECO:0000256" key="11">
    <source>
        <dbReference type="RuleBase" id="RU003691"/>
    </source>
</evidence>
<dbReference type="PIRSF" id="PIRSF000350">
    <property type="entry name" value="Mercury_reductase_MerA"/>
    <property type="match status" value="1"/>
</dbReference>
<keyword evidence="15" id="KW-1185">Reference proteome</keyword>
<keyword evidence="7 11" id="KW-0676">Redox-active center</keyword>
<dbReference type="GO" id="GO:0050660">
    <property type="term" value="F:flavin adenine dinucleotide binding"/>
    <property type="evidence" value="ECO:0007669"/>
    <property type="project" value="TreeGrafter"/>
</dbReference>
<dbReference type="Pfam" id="PF02852">
    <property type="entry name" value="Pyr_redox_dim"/>
    <property type="match status" value="1"/>
</dbReference>
<feature type="disulfide bond" description="Redox-active" evidence="10">
    <location>
        <begin position="45"/>
        <end position="50"/>
    </location>
</feature>
<feature type="binding site" evidence="9">
    <location>
        <begin position="136"/>
        <end position="138"/>
    </location>
    <ligand>
        <name>FAD</name>
        <dbReference type="ChEBI" id="CHEBI:57692"/>
    </ligand>
</feature>
<dbReference type="GO" id="GO:0016668">
    <property type="term" value="F:oxidoreductase activity, acting on a sulfur group of donors, NAD(P) as acceptor"/>
    <property type="evidence" value="ECO:0007669"/>
    <property type="project" value="InterPro"/>
</dbReference>
<keyword evidence="5 11" id="KW-0560">Oxidoreductase</keyword>
<dbReference type="PRINTS" id="PR00368">
    <property type="entry name" value="FADPNR"/>
</dbReference>
<evidence type="ECO:0000256" key="4">
    <source>
        <dbReference type="ARBA" id="ARBA00022857"/>
    </source>
</evidence>
<keyword evidence="2 11" id="KW-0285">Flavoprotein</keyword>
<feature type="binding site" evidence="9">
    <location>
        <position position="272"/>
    </location>
    <ligand>
        <name>NAD(+)</name>
        <dbReference type="ChEBI" id="CHEBI:57540"/>
    </ligand>
</feature>
<name>A0A9D5UBJ5_9CELL</name>
<dbReference type="InterPro" id="IPR036188">
    <property type="entry name" value="FAD/NAD-bd_sf"/>
</dbReference>
<evidence type="ECO:0000256" key="10">
    <source>
        <dbReference type="PIRSR" id="PIRSR000350-4"/>
    </source>
</evidence>
<evidence type="ECO:0000259" key="12">
    <source>
        <dbReference type="Pfam" id="PF02852"/>
    </source>
</evidence>
<dbReference type="InterPro" id="IPR004099">
    <property type="entry name" value="Pyr_nucl-diS_OxRdtase_dimer"/>
</dbReference>
<dbReference type="Proteomes" id="UP000822993">
    <property type="component" value="Unassembled WGS sequence"/>
</dbReference>
<evidence type="ECO:0000313" key="14">
    <source>
        <dbReference type="EMBL" id="MBE7699966.1"/>
    </source>
</evidence>
<keyword evidence="9" id="KW-0520">NAD</keyword>
<feature type="domain" description="Pyridine nucleotide-disulphide oxidoreductase dimerisation" evidence="12">
    <location>
        <begin position="349"/>
        <end position="459"/>
    </location>
</feature>
<evidence type="ECO:0000256" key="1">
    <source>
        <dbReference type="ARBA" id="ARBA00007532"/>
    </source>
</evidence>
<dbReference type="GO" id="GO:0003955">
    <property type="term" value="F:NAD(P)H dehydrogenase (quinone) activity"/>
    <property type="evidence" value="ECO:0007669"/>
    <property type="project" value="TreeGrafter"/>
</dbReference>
<feature type="binding site" evidence="9">
    <location>
        <position position="54"/>
    </location>
    <ligand>
        <name>FAD</name>
        <dbReference type="ChEBI" id="CHEBI:57692"/>
    </ligand>
</feature>
<dbReference type="Pfam" id="PF07992">
    <property type="entry name" value="Pyr_redox_2"/>
    <property type="match status" value="1"/>
</dbReference>
<dbReference type="SUPFAM" id="SSF51905">
    <property type="entry name" value="FAD/NAD(P)-binding domain"/>
    <property type="match status" value="1"/>
</dbReference>
<dbReference type="EMBL" id="JACSPN010000006">
    <property type="protein sequence ID" value="MBE7699966.1"/>
    <property type="molecule type" value="Genomic_DNA"/>
</dbReference>
<dbReference type="InterPro" id="IPR016156">
    <property type="entry name" value="FAD/NAD-linked_Rdtase_dimer_sf"/>
</dbReference>
<evidence type="ECO:0000256" key="9">
    <source>
        <dbReference type="PIRSR" id="PIRSR000350-3"/>
    </source>
</evidence>
<accession>A0A9D5UBJ5</accession>
<feature type="domain" description="FAD/NAD(P)-binding" evidence="13">
    <location>
        <begin position="7"/>
        <end position="323"/>
    </location>
</feature>
<gene>
    <name evidence="14" type="ORF">H9623_06545</name>
</gene>
<dbReference type="RefSeq" id="WP_193719264.1">
    <property type="nucleotide sequence ID" value="NZ_JACSPN010000006.1"/>
</dbReference>
<keyword evidence="9" id="KW-0547">Nucleotide-binding</keyword>
<comment type="similarity">
    <text evidence="1 11">Belongs to the class-I pyridine nucleotide-disulfide oxidoreductase family.</text>
</comment>
<evidence type="ECO:0000259" key="13">
    <source>
        <dbReference type="Pfam" id="PF07992"/>
    </source>
</evidence>
<comment type="caution">
    <text evidence="14">The sequence shown here is derived from an EMBL/GenBank/DDBJ whole genome shotgun (WGS) entry which is preliminary data.</text>
</comment>
<evidence type="ECO:0000313" key="15">
    <source>
        <dbReference type="Proteomes" id="UP000822993"/>
    </source>
</evidence>
<dbReference type="Gene3D" id="3.30.390.30">
    <property type="match status" value="1"/>
</dbReference>
<keyword evidence="4" id="KW-0521">NADP</keyword>
<keyword evidence="3 9" id="KW-0274">FAD</keyword>
<sequence length="465" mass="48075">MDTVHVDLLVIGFGKGGKTIAAAAGRRGLRVAMVEQSEQMCGGTCINVGCVPTKALVHDAESRRPGDSPADWYARAVTRKADLTALLRGKNFDMLDVIDSVTVVTGRAVFVGPREAEVRAGGDVLRIDAETVVIDTGSEPVIPDIPGVEGSSRVVTSTELIATEDLPARLVVVGGGYVGIELAGMYAQFGSQVTVLESAGRLFGREDDDVADAARAILERQGVTFLTGARATSIHDADDGATVTYEAAPSSGTPSATAGGAVTGDLVLLAAGRRPVTAGLGLDVAGIRTTDRGAVEVDEHLRASVPGVYAVGDVNGGPQFTYISLDDSRIVLDQLYGTGERSTADRDAVPYTVFISPPLARVGLTEQAARAAGHDVLVASKAVASLAAMPRARIVEQTDGLMKFVVDAGSGLVLGAALLCVDSQELINTVALAMRHGVSAAELRDAIYTHPSSTEGFNEVLAALA</sequence>
<comment type="cofactor">
    <cofactor evidence="9">
        <name>FAD</name>
        <dbReference type="ChEBI" id="CHEBI:57692"/>
    </cofactor>
    <text evidence="9">Binds 1 FAD per subunit.</text>
</comment>
<keyword evidence="6" id="KW-1015">Disulfide bond</keyword>
<evidence type="ECO:0000256" key="6">
    <source>
        <dbReference type="ARBA" id="ARBA00023157"/>
    </source>
</evidence>
<reference evidence="14 15" key="1">
    <citation type="submission" date="2020-08" db="EMBL/GenBank/DDBJ databases">
        <title>A Genomic Blueprint of the Chicken Gut Microbiome.</title>
        <authorList>
            <person name="Gilroy R."/>
            <person name="Ravi A."/>
            <person name="Getino M."/>
            <person name="Pursley I."/>
            <person name="Horton D.L."/>
            <person name="Alikhan N.-F."/>
            <person name="Baker D."/>
            <person name="Gharbi K."/>
            <person name="Hall N."/>
            <person name="Watson M."/>
            <person name="Adriaenssens E.M."/>
            <person name="Foster-Nyarko E."/>
            <person name="Jarju S."/>
            <person name="Secka A."/>
            <person name="Antonio M."/>
            <person name="Oren A."/>
            <person name="Chaudhuri R."/>
            <person name="La Ragione R.M."/>
            <person name="Hildebrand F."/>
            <person name="Pallen M.J."/>
        </authorList>
    </citation>
    <scope>NUCLEOTIDE SEQUENCE [LARGE SCALE GENOMIC DNA]</scope>
    <source>
        <strain evidence="14 15">Sa1BUA8</strain>
    </source>
</reference>
<proteinExistence type="inferred from homology"/>
<dbReference type="InterPro" id="IPR023753">
    <property type="entry name" value="FAD/NAD-binding_dom"/>
</dbReference>
<evidence type="ECO:0000256" key="7">
    <source>
        <dbReference type="ARBA" id="ARBA00023284"/>
    </source>
</evidence>
<dbReference type="PRINTS" id="PR00411">
    <property type="entry name" value="PNDRDTASEI"/>
</dbReference>
<evidence type="ECO:0000256" key="8">
    <source>
        <dbReference type="PIRSR" id="PIRSR000350-2"/>
    </source>
</evidence>
<dbReference type="SUPFAM" id="SSF55424">
    <property type="entry name" value="FAD/NAD-linked reductases, dimerisation (C-terminal) domain"/>
    <property type="match status" value="1"/>
</dbReference>
<dbReference type="Gene3D" id="3.50.50.60">
    <property type="entry name" value="FAD/NAD(P)-binding domain"/>
    <property type="match status" value="2"/>
</dbReference>
<dbReference type="PANTHER" id="PTHR43014">
    <property type="entry name" value="MERCURIC REDUCTASE"/>
    <property type="match status" value="1"/>
</dbReference>
<dbReference type="AlphaFoldDB" id="A0A9D5UBJ5"/>
<evidence type="ECO:0000256" key="5">
    <source>
        <dbReference type="ARBA" id="ARBA00023002"/>
    </source>
</evidence>
<feature type="active site" description="Proton acceptor" evidence="8">
    <location>
        <position position="450"/>
    </location>
</feature>
<dbReference type="FunFam" id="3.30.390.30:FF:000001">
    <property type="entry name" value="Dihydrolipoyl dehydrogenase"/>
    <property type="match status" value="1"/>
</dbReference>
<feature type="binding site" evidence="9">
    <location>
        <position position="197"/>
    </location>
    <ligand>
        <name>NAD(+)</name>
        <dbReference type="ChEBI" id="CHEBI:57540"/>
    </ligand>
</feature>
<feature type="binding site" evidence="9">
    <location>
        <position position="313"/>
    </location>
    <ligand>
        <name>FAD</name>
        <dbReference type="ChEBI" id="CHEBI:57692"/>
    </ligand>
</feature>
<dbReference type="InterPro" id="IPR012999">
    <property type="entry name" value="Pyr_OxRdtase_I_AS"/>
</dbReference>
<evidence type="ECO:0000256" key="2">
    <source>
        <dbReference type="ARBA" id="ARBA00022630"/>
    </source>
</evidence>
<dbReference type="InterPro" id="IPR001100">
    <property type="entry name" value="Pyr_nuc-diS_OxRdtase"/>
</dbReference>
<dbReference type="PROSITE" id="PS00076">
    <property type="entry name" value="PYRIDINE_REDOX_1"/>
    <property type="match status" value="1"/>
</dbReference>
<organism evidence="14 15">
    <name type="scientific">Oerskovia douganii</name>
    <dbReference type="NCBI Taxonomy" id="2762210"/>
    <lineage>
        <taxon>Bacteria</taxon>
        <taxon>Bacillati</taxon>
        <taxon>Actinomycetota</taxon>
        <taxon>Actinomycetes</taxon>
        <taxon>Micrococcales</taxon>
        <taxon>Cellulomonadaceae</taxon>
        <taxon>Oerskovia</taxon>
    </lineage>
</organism>
<protein>
    <submittedName>
        <fullName evidence="14">FAD-dependent oxidoreductase</fullName>
    </submittedName>
</protein>
<dbReference type="PANTHER" id="PTHR43014:SF4">
    <property type="entry name" value="PYRIDINE NUCLEOTIDE-DISULFIDE OXIDOREDUCTASE RCLA-RELATED"/>
    <property type="match status" value="1"/>
</dbReference>
<evidence type="ECO:0000256" key="3">
    <source>
        <dbReference type="ARBA" id="ARBA00022827"/>
    </source>
</evidence>